<accession>U4TTB7</accession>
<dbReference type="OrthoDB" id="2295766at2"/>
<dbReference type="Pfam" id="PF13731">
    <property type="entry name" value="WxL"/>
    <property type="match status" value="1"/>
</dbReference>
<dbReference type="STRING" id="1231336.L248_0621"/>
<keyword evidence="3" id="KW-1185">Reference proteome</keyword>
<gene>
    <name evidence="2" type="ORF">L248_0621</name>
</gene>
<sequence>MKNNTTIRRQWWAILAFVGAFLFLAYYAVGNAGAAPPADSGLPPLGSTLAAVNRQVMALSAPQDTAGMGVVKINPQTAQNYFTPTGTVNNSQTYIPYISTDQNGNWSNIGLTDGNTQSQVGAVTLNTRIDMTKDFNFAWEVRAQQVSQASGYTGDGIGFTLHPTYTEAHNGVVQDLYALGISGGYLGSSDLMNAMGFKIDTNNWFLNKGASAFGGNVSSSPQTTGSSGQIPGTYYGDQSHVSGWDSSKGQTSLLDVYGNGDAVFTTGTNDALNGTINRSIYNDSGAHAPFGAFTKTDATGYLTYPTSDEGAETKKLNGTGTNVPNLNLTNGSQETWVPMTMHYTAATYQLRVSLGSLTWTRTLSENEKKLVDPNYAGSTGTQRYYALAILASTGWAKAIHAIRNLSGSYTPEAPTLIVRQTDGNGSDLSRAKSITALQTDGTYVTSSPTTIGPLANYNGFQGQLSHILITQYDSAGTEHTKKVPASDIQATSSTWQYTAHAGSDISPITFVSYVYCRTDVQPTVAFTYGSGASAVNVAAGGTVQVTATLTNPAGTGTGNTNGGPVAWETPQIKDRIADALTLVNPPTGVKKVGQYLVIDFPTIARGTSRQVTFTLQYNGTKTARLVAGQAGSSAAYPLQLGNSAYIYDHSTFITPYNDKQDSTGTALPSSYFYRASTTDAPDAAANTPLPSPYTAMDMNNYVPKYGALPASKLGQANFYYWDLQHKNAAGTVTTMDPIRNVHPDGPITEDWPPSSVTGYLGDTIDEALPASQAIVYPGTRGKSPAPAIGDYAYLGYYAYDGSQTGTPLGSTWTGYSTATAAAAANPTLYYQVPDTASPQQTVAFIYGKKQAYLSLTLNPANLNFGQHAVGEATRAGGLSPTTTNQFSVTVADARGSLIPGSNNWTLSVANSDGLRNGTNTIVGAQIKLPVAPNQTSNAASQAATLVMNGTSTPVIVARNAAANSGGGTMTWPSGRIQMIIPQQSSVASGQYTGTMVWTLSDGL</sequence>
<dbReference type="AlphaFoldDB" id="U4TTB7"/>
<feature type="domain" description="WxL" evidence="1">
    <location>
        <begin position="848"/>
        <end position="1001"/>
    </location>
</feature>
<protein>
    <recommendedName>
        <fullName evidence="1">WxL domain-containing protein</fullName>
    </recommendedName>
</protein>
<proteinExistence type="predicted"/>
<dbReference type="InterPro" id="IPR027994">
    <property type="entry name" value="WxL_dom"/>
</dbReference>
<dbReference type="InterPro" id="IPR013320">
    <property type="entry name" value="ConA-like_dom_sf"/>
</dbReference>
<evidence type="ECO:0000313" key="2">
    <source>
        <dbReference type="EMBL" id="ERL64702.1"/>
    </source>
</evidence>
<dbReference type="HOGENOM" id="CLU_312792_0_0_9"/>
<organism evidence="2 3">
    <name type="scientific">Schleiferilactobacillus shenzhenensis LY-73</name>
    <dbReference type="NCBI Taxonomy" id="1231336"/>
    <lineage>
        <taxon>Bacteria</taxon>
        <taxon>Bacillati</taxon>
        <taxon>Bacillota</taxon>
        <taxon>Bacilli</taxon>
        <taxon>Lactobacillales</taxon>
        <taxon>Lactobacillaceae</taxon>
        <taxon>Schleiferilactobacillus</taxon>
    </lineage>
</organism>
<dbReference type="EMBL" id="KI271593">
    <property type="protein sequence ID" value="ERL64702.1"/>
    <property type="molecule type" value="Genomic_DNA"/>
</dbReference>
<reference evidence="3" key="1">
    <citation type="journal article" date="2013" name="Genome Announc.">
        <title>Whole-Genome Sequencing of Lactobacillus shenzhenensis Strain LY-73T.</title>
        <authorList>
            <person name="Lin Z."/>
            <person name="Liu Z."/>
            <person name="Yang R."/>
            <person name="Zou Y."/>
            <person name="Wan D."/>
            <person name="Chen J."/>
            <person name="Guo M."/>
            <person name="Zhao J."/>
            <person name="Fang C."/>
            <person name="Yang R."/>
            <person name="Liu F."/>
        </authorList>
    </citation>
    <scope>NUCLEOTIDE SEQUENCE [LARGE SCALE GENOMIC DNA]</scope>
    <source>
        <strain evidence="3">LY-73</strain>
    </source>
</reference>
<name>U4TTB7_9LACO</name>
<dbReference type="Proteomes" id="UP000030647">
    <property type="component" value="Unassembled WGS sequence"/>
</dbReference>
<dbReference type="Gene3D" id="2.60.120.200">
    <property type="match status" value="1"/>
</dbReference>
<evidence type="ECO:0000259" key="1">
    <source>
        <dbReference type="Pfam" id="PF13731"/>
    </source>
</evidence>
<dbReference type="SUPFAM" id="SSF49899">
    <property type="entry name" value="Concanavalin A-like lectins/glucanases"/>
    <property type="match status" value="1"/>
</dbReference>
<evidence type="ECO:0000313" key="3">
    <source>
        <dbReference type="Proteomes" id="UP000030647"/>
    </source>
</evidence>
<dbReference type="RefSeq" id="WP_022529953.1">
    <property type="nucleotide sequence ID" value="NZ_KI271593.1"/>
</dbReference>